<evidence type="ECO:0000256" key="1">
    <source>
        <dbReference type="ARBA" id="ARBA00008635"/>
    </source>
</evidence>
<accession>A0A221SYP7</accession>
<feature type="binding site" evidence="3">
    <location>
        <position position="141"/>
    </location>
    <ligand>
        <name>a divalent metal cation</name>
        <dbReference type="ChEBI" id="CHEBI:60240"/>
    </ligand>
</feature>
<dbReference type="EMBL" id="CP021081">
    <property type="protein sequence ID" value="ASN81775.1"/>
    <property type="molecule type" value="Genomic_DNA"/>
</dbReference>
<dbReference type="InterPro" id="IPR007837">
    <property type="entry name" value="DinB"/>
</dbReference>
<dbReference type="GO" id="GO:0046872">
    <property type="term" value="F:metal ion binding"/>
    <property type="evidence" value="ECO:0007669"/>
    <property type="project" value="UniProtKB-KW"/>
</dbReference>
<dbReference type="Pfam" id="PF05163">
    <property type="entry name" value="DinB"/>
    <property type="match status" value="1"/>
</dbReference>
<dbReference type="STRING" id="317577.GCA_000419625_01337"/>
<dbReference type="Gene3D" id="1.20.120.450">
    <property type="entry name" value="dinb family like domain"/>
    <property type="match status" value="1"/>
</dbReference>
<comment type="similarity">
    <text evidence="1">Belongs to the DinB family.</text>
</comment>
<keyword evidence="2 3" id="KW-0479">Metal-binding</keyword>
<dbReference type="Proteomes" id="UP000259030">
    <property type="component" value="Chromosome"/>
</dbReference>
<dbReference type="InterPro" id="IPR034660">
    <property type="entry name" value="DinB/YfiT-like"/>
</dbReference>
<reference evidence="4 5" key="1">
    <citation type="submission" date="2017-05" db="EMBL/GenBank/DDBJ databases">
        <title>The complete genome sequence of Deinococcus ficus isolated from the rhizosphere of the Ficus religiosa L. in Taiwan.</title>
        <authorList>
            <person name="Wu K.-M."/>
            <person name="Liao T.-L."/>
            <person name="Liu Y.-M."/>
            <person name="Young C.-C."/>
            <person name="Tsai S.-F."/>
        </authorList>
    </citation>
    <scope>NUCLEOTIDE SEQUENCE [LARGE SCALE GENOMIC DNA]</scope>
    <source>
        <strain evidence="4 5">CC-FR2-10</strain>
    </source>
</reference>
<sequence length="162" mass="18491">MTHTITTPAPIVTPEGFLTHWQGHRRLTRRVIEAFPEDQLFTFTAAPPMRPFGTLAWEIHQVSELTLDGLLTGTWTEPDWRRGTGTDRAELLAEWDALSTRLEENFAAVDPAFFGQQHTLPWGQMSGWAATIYTIDNEIHHRGQGYVYLRALGIEPPAFYER</sequence>
<keyword evidence="5" id="KW-1185">Reference proteome</keyword>
<gene>
    <name evidence="4" type="ORF">DFI_12945</name>
</gene>
<dbReference type="SUPFAM" id="SSF109854">
    <property type="entry name" value="DinB/YfiT-like putative metalloenzymes"/>
    <property type="match status" value="1"/>
</dbReference>
<organism evidence="4 5">
    <name type="scientific">Deinococcus ficus</name>
    <dbReference type="NCBI Taxonomy" id="317577"/>
    <lineage>
        <taxon>Bacteria</taxon>
        <taxon>Thermotogati</taxon>
        <taxon>Deinococcota</taxon>
        <taxon>Deinococci</taxon>
        <taxon>Deinococcales</taxon>
        <taxon>Deinococcaceae</taxon>
        <taxon>Deinococcus</taxon>
    </lineage>
</organism>
<evidence type="ECO:0000256" key="3">
    <source>
        <dbReference type="PIRSR" id="PIRSR607837-1"/>
    </source>
</evidence>
<proteinExistence type="inferred from homology"/>
<dbReference type="KEGG" id="dfc:DFI_12945"/>
<evidence type="ECO:0000256" key="2">
    <source>
        <dbReference type="ARBA" id="ARBA00022723"/>
    </source>
</evidence>
<evidence type="ECO:0000313" key="5">
    <source>
        <dbReference type="Proteomes" id="UP000259030"/>
    </source>
</evidence>
<evidence type="ECO:0000313" key="4">
    <source>
        <dbReference type="EMBL" id="ASN81775.1"/>
    </source>
</evidence>
<name>A0A221SYP7_9DEIO</name>
<dbReference type="AlphaFoldDB" id="A0A221SYP7"/>
<dbReference type="RefSeq" id="WP_027464069.1">
    <property type="nucleotide sequence ID" value="NZ_CP021081.1"/>
</dbReference>
<protein>
    <submittedName>
        <fullName evidence="4">Damage-inducible protein DinB</fullName>
    </submittedName>
</protein>